<protein>
    <submittedName>
        <fullName evidence="2">Uncharacterized protein</fullName>
    </submittedName>
</protein>
<evidence type="ECO:0000313" key="2">
    <source>
        <dbReference type="EMBL" id="KAK7116427.1"/>
    </source>
</evidence>
<name>A0AAN9C326_9CAEN</name>
<evidence type="ECO:0000313" key="3">
    <source>
        <dbReference type="Proteomes" id="UP001374579"/>
    </source>
</evidence>
<feature type="region of interest" description="Disordered" evidence="1">
    <location>
        <begin position="1"/>
        <end position="65"/>
    </location>
</feature>
<dbReference type="Proteomes" id="UP001374579">
    <property type="component" value="Unassembled WGS sequence"/>
</dbReference>
<dbReference type="AlphaFoldDB" id="A0AAN9C326"/>
<gene>
    <name evidence="2" type="ORF">V1264_002111</name>
</gene>
<organism evidence="2 3">
    <name type="scientific">Littorina saxatilis</name>
    <dbReference type="NCBI Taxonomy" id="31220"/>
    <lineage>
        <taxon>Eukaryota</taxon>
        <taxon>Metazoa</taxon>
        <taxon>Spiralia</taxon>
        <taxon>Lophotrochozoa</taxon>
        <taxon>Mollusca</taxon>
        <taxon>Gastropoda</taxon>
        <taxon>Caenogastropoda</taxon>
        <taxon>Littorinimorpha</taxon>
        <taxon>Littorinoidea</taxon>
        <taxon>Littorinidae</taxon>
        <taxon>Littorina</taxon>
    </lineage>
</organism>
<keyword evidence="3" id="KW-1185">Reference proteome</keyword>
<comment type="caution">
    <text evidence="2">The sequence shown here is derived from an EMBL/GenBank/DDBJ whole genome shotgun (WGS) entry which is preliminary data.</text>
</comment>
<dbReference type="EMBL" id="JBAMIC010000001">
    <property type="protein sequence ID" value="KAK7116427.1"/>
    <property type="molecule type" value="Genomic_DNA"/>
</dbReference>
<reference evidence="2 3" key="1">
    <citation type="submission" date="2024-02" db="EMBL/GenBank/DDBJ databases">
        <title>Chromosome-scale genome assembly of the rough periwinkle Littorina saxatilis.</title>
        <authorList>
            <person name="De Jode A."/>
            <person name="Faria R."/>
            <person name="Formenti G."/>
            <person name="Sims Y."/>
            <person name="Smith T.P."/>
            <person name="Tracey A."/>
            <person name="Wood J.M.D."/>
            <person name="Zagrodzka Z.B."/>
            <person name="Johannesson K."/>
            <person name="Butlin R.K."/>
            <person name="Leder E.H."/>
        </authorList>
    </citation>
    <scope>NUCLEOTIDE SEQUENCE [LARGE SCALE GENOMIC DNA]</scope>
    <source>
        <strain evidence="2">Snail1</strain>
        <tissue evidence="2">Muscle</tissue>
    </source>
</reference>
<accession>A0AAN9C326</accession>
<sequence length="146" mass="16301">MTLGNRIDSNGARPVRIHQAGAAPGSAPQRSPPSATGGPFISSCGARGRERKATGRKNSRAKDNPTINIMHWNAEGVSNKKEELEHFLYENSIFFFFFFCVRGLKLPRTLVFLHEWNFTCMTVFTPPFRQPYAAFGGSMLGIFVFL</sequence>
<evidence type="ECO:0000256" key="1">
    <source>
        <dbReference type="SAM" id="MobiDB-lite"/>
    </source>
</evidence>
<proteinExistence type="predicted"/>